<dbReference type="InterPro" id="IPR023296">
    <property type="entry name" value="Glyco_hydro_beta-prop_sf"/>
</dbReference>
<evidence type="ECO:0000259" key="6">
    <source>
        <dbReference type="Pfam" id="PF17851"/>
    </source>
</evidence>
<evidence type="ECO:0008006" key="9">
    <source>
        <dbReference type="Google" id="ProtNLM"/>
    </source>
</evidence>
<dbReference type="EMBL" id="CAWUHC010000018">
    <property type="protein sequence ID" value="CAK7216874.1"/>
    <property type="molecule type" value="Genomic_DNA"/>
</dbReference>
<feature type="region of interest" description="Disordered" evidence="4">
    <location>
        <begin position="736"/>
        <end position="810"/>
    </location>
</feature>
<accession>A0ABP0BBD4</accession>
<dbReference type="InterPro" id="IPR029058">
    <property type="entry name" value="AB_hydrolase_fold"/>
</dbReference>
<keyword evidence="3" id="KW-0326">Glycosidase</keyword>
<dbReference type="PANTHER" id="PTHR42812">
    <property type="entry name" value="BETA-XYLOSIDASE"/>
    <property type="match status" value="1"/>
</dbReference>
<sequence length="1441" mass="159495">MLPSIDEALDSPRFAPFKDSLCERVKTPEFLGYWINKGPLGEPRKPADCDIVLLHFHGGGYVAGHPLGSLYQPLRIAEIAAQEGLSVSTFSLDYSLAPEAVFPTQQNEAVAAYKYLVSPTQMAIDPAKIIVYGESAGGHLAITLLDRLYSESIPRPGGAMLAAPWVNMHNSGQSFVRNKHLDLLHKPSVDKWAKYHVTRGQTGDNDKQTLRQLFDLSASVTESRNYLPSVTWVTVGGHEMFIDDVDLFVDNAKKAGANVVYEVVGRMPHLWQHVDMFKRKDYYKVQPGEDVGDMMKGAQRNAINNPDYLNLGAALTARVEPPGKPEFYATAGLLAPTIRFHQGRFYIVCTNASISPKGYSVQNFYISTDDIWSGQWSKPVLFDFAGIDTSLFIDDDGRAYIQGSWSLGLGKQPSSTIKQIEIDLETGKALSEPKEIWPGFAREDAEGPHVYRKDGYYYLVIAEGGTFEHHMVTAARATNIWGPYEAYNMNPLTTADGTGRYIQNTGHTDLFQDASGAWWAVLLGVRNDDKRHPMGRETFLVPVSWPEGEWPVFEPAELQFEREPALQKVSSSEINFIENDGLVHIRYPSQDRYERLETEGSFKSFKIKTSGHKLSSRAGPISFVGKRQRSQTCRATTELQVDANNASKPVTASLAVFKDELRHAAIGFDHATSTIVYESVIGETHSLAKKQLSPSPYRLILGIDCTVDSFDFFYGLSGEDTHSLGSLDIPRPLHQEAESSAVGREQQQQSRLQSRQHSRQRQNGSSLEPSLEPVTRGPSPNRLANQDREHPQPADGDSPGTAPGLPLVPTIPAISSIPSISSTAGESDLPSVYSIPPMVAVEFGEKDTTSSQHHESRSASLAQTTALSPDGATPSNEAVTDKELLHLAMLFRDKIAPYLPFVSKEDLADLPGTIHQRKDFACCMAFVTSRFVPGCKELRAALAQRVLSISRLAYGPLSDDPHEQWALLQCIAVLYAYASSSNTDPDLGDILPAGELSHWFLKASIETMALRISLHRSADHMATLIAAATSNASTENSGSLATNIQFRRYMLWLWLFTISHYTALLTGTPPTIREDSTITSSPLVLATCKDMPSVSSVLAEVELCLLWGQAGLQQRDLREWWCLSSPSLSSPGGNRNEQNNQNHQQEQQQQQNEQDQQAGVTSKLALLQDIHSALALWSRRWGLAKDTEYTDSTRTGPSRALTSVDFHYRFTRFCISTYAIRLLRYPSAVPARGLNPLTTEAVSSLVESADAAMHFSSFLLELDPIAKENSRYIADFGFAMVTFACWFIIKVSELSVQPQHRQLPRLAMENHLLNVKRVAQLLSQLALDRKHSPSIYSSRILAAIAANELAPGLPPTSGAAGQINETGRQEQHSPSSPPSTYYVPPPAYSQHLQPPLQQRQTDYYGHDMNIYTPNTISEQDLLSFQTDADMFVCDSFLTFSF</sequence>
<evidence type="ECO:0000313" key="8">
    <source>
        <dbReference type="Proteomes" id="UP001642406"/>
    </source>
</evidence>
<organism evidence="7 8">
    <name type="scientific">Sporothrix bragantina</name>
    <dbReference type="NCBI Taxonomy" id="671064"/>
    <lineage>
        <taxon>Eukaryota</taxon>
        <taxon>Fungi</taxon>
        <taxon>Dikarya</taxon>
        <taxon>Ascomycota</taxon>
        <taxon>Pezizomycotina</taxon>
        <taxon>Sordariomycetes</taxon>
        <taxon>Sordariomycetidae</taxon>
        <taxon>Ophiostomatales</taxon>
        <taxon>Ophiostomataceae</taxon>
        <taxon>Sporothrix</taxon>
    </lineage>
</organism>
<dbReference type="Pfam" id="PF07859">
    <property type="entry name" value="Abhydrolase_3"/>
    <property type="match status" value="1"/>
</dbReference>
<feature type="compositionally biased region" description="Low complexity" evidence="4">
    <location>
        <begin position="1128"/>
        <end position="1157"/>
    </location>
</feature>
<dbReference type="CDD" id="cd12148">
    <property type="entry name" value="fungal_TF_MHR"/>
    <property type="match status" value="1"/>
</dbReference>
<evidence type="ECO:0000256" key="3">
    <source>
        <dbReference type="ARBA" id="ARBA00023295"/>
    </source>
</evidence>
<dbReference type="InterPro" id="IPR006710">
    <property type="entry name" value="Glyco_hydro_43"/>
</dbReference>
<dbReference type="Gene3D" id="2.60.120.200">
    <property type="match status" value="1"/>
</dbReference>
<feature type="compositionally biased region" description="Polar residues" evidence="4">
    <location>
        <begin position="858"/>
        <end position="876"/>
    </location>
</feature>
<feature type="domain" description="Alpha/beta hydrolase fold-3" evidence="5">
    <location>
        <begin position="53"/>
        <end position="272"/>
    </location>
</feature>
<feature type="compositionally biased region" description="Low complexity" evidence="4">
    <location>
        <begin position="744"/>
        <end position="753"/>
    </location>
</feature>
<reference evidence="7 8" key="1">
    <citation type="submission" date="2024-01" db="EMBL/GenBank/DDBJ databases">
        <authorList>
            <person name="Allen C."/>
            <person name="Tagirdzhanova G."/>
        </authorList>
    </citation>
    <scope>NUCLEOTIDE SEQUENCE [LARGE SCALE GENOMIC DNA]</scope>
</reference>
<feature type="region of interest" description="Disordered" evidence="4">
    <location>
        <begin position="1128"/>
        <end position="1158"/>
    </location>
</feature>
<evidence type="ECO:0000259" key="5">
    <source>
        <dbReference type="Pfam" id="PF07859"/>
    </source>
</evidence>
<evidence type="ECO:0000256" key="4">
    <source>
        <dbReference type="SAM" id="MobiDB-lite"/>
    </source>
</evidence>
<dbReference type="SUPFAM" id="SSF53474">
    <property type="entry name" value="alpha/beta-Hydrolases"/>
    <property type="match status" value="1"/>
</dbReference>
<dbReference type="Pfam" id="PF04616">
    <property type="entry name" value="Glyco_hydro_43"/>
    <property type="match status" value="1"/>
</dbReference>
<feature type="region of interest" description="Disordered" evidence="4">
    <location>
        <begin position="845"/>
        <end position="876"/>
    </location>
</feature>
<evidence type="ECO:0000256" key="2">
    <source>
        <dbReference type="ARBA" id="ARBA00022801"/>
    </source>
</evidence>
<dbReference type="Proteomes" id="UP001642406">
    <property type="component" value="Unassembled WGS sequence"/>
</dbReference>
<comment type="similarity">
    <text evidence="1">Belongs to the glycosyl hydrolase 43 family.</text>
</comment>
<keyword evidence="8" id="KW-1185">Reference proteome</keyword>
<dbReference type="InterPro" id="IPR051795">
    <property type="entry name" value="Glycosyl_Hydrlase_43"/>
</dbReference>
<dbReference type="InterPro" id="IPR013320">
    <property type="entry name" value="ConA-like_dom_sf"/>
</dbReference>
<dbReference type="InterPro" id="IPR013094">
    <property type="entry name" value="AB_hydrolase_3"/>
</dbReference>
<feature type="domain" description="Beta-xylosidase C-terminal Concanavalin A-like" evidence="6">
    <location>
        <begin position="605"/>
        <end position="728"/>
    </location>
</feature>
<dbReference type="Gene3D" id="3.40.50.1820">
    <property type="entry name" value="alpha/beta hydrolase"/>
    <property type="match status" value="1"/>
</dbReference>
<protein>
    <recommendedName>
        <fullName evidence="9">Alpha/beta hydrolase fold-3 domain-containing protein</fullName>
    </recommendedName>
</protein>
<dbReference type="InterPro" id="IPR041542">
    <property type="entry name" value="GH43_C2"/>
</dbReference>
<keyword evidence="2" id="KW-0378">Hydrolase</keyword>
<dbReference type="Pfam" id="PF17851">
    <property type="entry name" value="GH43_C2"/>
    <property type="match status" value="1"/>
</dbReference>
<feature type="region of interest" description="Disordered" evidence="4">
    <location>
        <begin position="1355"/>
        <end position="1397"/>
    </location>
</feature>
<gene>
    <name evidence="7" type="ORF">SBRCBS47491_002978</name>
</gene>
<dbReference type="SUPFAM" id="SSF49899">
    <property type="entry name" value="Concanavalin A-like lectins/glucanases"/>
    <property type="match status" value="1"/>
</dbReference>
<dbReference type="CDD" id="cd18617">
    <property type="entry name" value="GH43_XynB-like"/>
    <property type="match status" value="1"/>
</dbReference>
<name>A0ABP0BBD4_9PEZI</name>
<dbReference type="PANTHER" id="PTHR42812:SF12">
    <property type="entry name" value="BETA-XYLOSIDASE-RELATED"/>
    <property type="match status" value="1"/>
</dbReference>
<proteinExistence type="inferred from homology"/>
<evidence type="ECO:0000313" key="7">
    <source>
        <dbReference type="EMBL" id="CAK7216874.1"/>
    </source>
</evidence>
<feature type="compositionally biased region" description="Basic and acidic residues" evidence="4">
    <location>
        <begin position="845"/>
        <end position="857"/>
    </location>
</feature>
<dbReference type="SUPFAM" id="SSF75005">
    <property type="entry name" value="Arabinanase/levansucrase/invertase"/>
    <property type="match status" value="1"/>
</dbReference>
<dbReference type="Gene3D" id="2.115.10.20">
    <property type="entry name" value="Glycosyl hydrolase domain, family 43"/>
    <property type="match status" value="1"/>
</dbReference>
<comment type="caution">
    <text evidence="7">The sequence shown here is derived from an EMBL/GenBank/DDBJ whole genome shotgun (WGS) entry which is preliminary data.</text>
</comment>
<evidence type="ECO:0000256" key="1">
    <source>
        <dbReference type="ARBA" id="ARBA00009865"/>
    </source>
</evidence>